<reference evidence="4 5" key="1">
    <citation type="submission" date="2018-08" db="EMBL/GenBank/DDBJ databases">
        <title>Mucilaginibacter sp. MYSH2.</title>
        <authorList>
            <person name="Seo T."/>
        </authorList>
    </citation>
    <scope>NUCLEOTIDE SEQUENCE [LARGE SCALE GENOMIC DNA]</scope>
    <source>
        <strain evidence="4 5">MYSH2</strain>
    </source>
</reference>
<dbReference type="PROSITE" id="PS50110">
    <property type="entry name" value="RESPONSE_REGULATORY"/>
    <property type="match status" value="1"/>
</dbReference>
<dbReference type="Pfam" id="PF00072">
    <property type="entry name" value="Response_reg"/>
    <property type="match status" value="1"/>
</dbReference>
<dbReference type="SMART" id="SM00448">
    <property type="entry name" value="REC"/>
    <property type="match status" value="1"/>
</dbReference>
<keyword evidence="1" id="KW-0597">Phosphoprotein</keyword>
<evidence type="ECO:0000259" key="3">
    <source>
        <dbReference type="PROSITE" id="PS50930"/>
    </source>
</evidence>
<dbReference type="InterPro" id="IPR046947">
    <property type="entry name" value="LytR-like"/>
</dbReference>
<dbReference type="PANTHER" id="PTHR37299">
    <property type="entry name" value="TRANSCRIPTIONAL REGULATOR-RELATED"/>
    <property type="match status" value="1"/>
</dbReference>
<dbReference type="InterPro" id="IPR007492">
    <property type="entry name" value="LytTR_DNA-bd_dom"/>
</dbReference>
<keyword evidence="5" id="KW-1185">Reference proteome</keyword>
<dbReference type="GO" id="GO:0000156">
    <property type="term" value="F:phosphorelay response regulator activity"/>
    <property type="evidence" value="ECO:0007669"/>
    <property type="project" value="InterPro"/>
</dbReference>
<accession>A0A372NVI7</accession>
<evidence type="ECO:0000259" key="2">
    <source>
        <dbReference type="PROSITE" id="PS50110"/>
    </source>
</evidence>
<sequence>MIIKCIAVDDEPMALNLVVSYIEQTPFLQLVDKCSSAITALRSIQDHPDVQLLFLDIRMADLSGMELAKIIDQGTSRRDRRIIFTTAYDQYALEGYKVGALDYLMKPFSFADFSRAAAKAFEYFSMFEEAKQVPVTRQVSVTPDKDYIYLKVEYQLVKVDTGHILYIEGLKDYVKVFLDNETKPILTLTSLKNLEEKLPITKFRRLHRSYIIALDKVKAVTKNSLQVADITVHITDQYKDAFAEFLSSWA</sequence>
<dbReference type="Gene3D" id="3.40.50.2300">
    <property type="match status" value="1"/>
</dbReference>
<dbReference type="RefSeq" id="WP_117389588.1">
    <property type="nucleotide sequence ID" value="NZ_QWDC01000001.1"/>
</dbReference>
<comment type="caution">
    <text evidence="4">The sequence shown here is derived from an EMBL/GenBank/DDBJ whole genome shotgun (WGS) entry which is preliminary data.</text>
</comment>
<dbReference type="PROSITE" id="PS50930">
    <property type="entry name" value="HTH_LYTTR"/>
    <property type="match status" value="1"/>
</dbReference>
<dbReference type="EMBL" id="QWDC01000001">
    <property type="protein sequence ID" value="RFZ94022.1"/>
    <property type="molecule type" value="Genomic_DNA"/>
</dbReference>
<evidence type="ECO:0000256" key="1">
    <source>
        <dbReference type="PROSITE-ProRule" id="PRU00169"/>
    </source>
</evidence>
<dbReference type="InterPro" id="IPR001789">
    <property type="entry name" value="Sig_transdc_resp-reg_receiver"/>
</dbReference>
<evidence type="ECO:0000313" key="5">
    <source>
        <dbReference type="Proteomes" id="UP000264217"/>
    </source>
</evidence>
<dbReference type="SUPFAM" id="SSF52172">
    <property type="entry name" value="CheY-like"/>
    <property type="match status" value="1"/>
</dbReference>
<name>A0A372NVI7_9SPHI</name>
<dbReference type="InterPro" id="IPR011006">
    <property type="entry name" value="CheY-like_superfamily"/>
</dbReference>
<keyword evidence="4" id="KW-0238">DNA-binding</keyword>
<dbReference type="OrthoDB" id="9787344at2"/>
<dbReference type="AlphaFoldDB" id="A0A372NVI7"/>
<feature type="domain" description="Response regulatory" evidence="2">
    <location>
        <begin position="4"/>
        <end position="121"/>
    </location>
</feature>
<gene>
    <name evidence="4" type="ORF">D0C36_00210</name>
</gene>
<dbReference type="Pfam" id="PF04397">
    <property type="entry name" value="LytTR"/>
    <property type="match status" value="1"/>
</dbReference>
<proteinExistence type="predicted"/>
<dbReference type="SMART" id="SM00850">
    <property type="entry name" value="LytTR"/>
    <property type="match status" value="1"/>
</dbReference>
<organism evidence="4 5">
    <name type="scientific">Mucilaginibacter conchicola</name>
    <dbReference type="NCBI Taxonomy" id="2303333"/>
    <lineage>
        <taxon>Bacteria</taxon>
        <taxon>Pseudomonadati</taxon>
        <taxon>Bacteroidota</taxon>
        <taxon>Sphingobacteriia</taxon>
        <taxon>Sphingobacteriales</taxon>
        <taxon>Sphingobacteriaceae</taxon>
        <taxon>Mucilaginibacter</taxon>
    </lineage>
</organism>
<dbReference type="Proteomes" id="UP000264217">
    <property type="component" value="Unassembled WGS sequence"/>
</dbReference>
<feature type="modified residue" description="4-aspartylphosphate" evidence="1">
    <location>
        <position position="56"/>
    </location>
</feature>
<feature type="domain" description="HTH LytTR-type" evidence="3">
    <location>
        <begin position="148"/>
        <end position="218"/>
    </location>
</feature>
<dbReference type="Gene3D" id="2.40.50.1020">
    <property type="entry name" value="LytTr DNA-binding domain"/>
    <property type="match status" value="1"/>
</dbReference>
<dbReference type="GO" id="GO:0003677">
    <property type="term" value="F:DNA binding"/>
    <property type="evidence" value="ECO:0007669"/>
    <property type="project" value="UniProtKB-KW"/>
</dbReference>
<protein>
    <submittedName>
        <fullName evidence="4">DNA-binding response regulator</fullName>
    </submittedName>
</protein>
<evidence type="ECO:0000313" key="4">
    <source>
        <dbReference type="EMBL" id="RFZ94022.1"/>
    </source>
</evidence>
<dbReference type="PANTHER" id="PTHR37299:SF1">
    <property type="entry name" value="STAGE 0 SPORULATION PROTEIN A HOMOLOG"/>
    <property type="match status" value="1"/>
</dbReference>